<feature type="signal peptide" evidence="2">
    <location>
        <begin position="1"/>
        <end position="39"/>
    </location>
</feature>
<evidence type="ECO:0008006" key="5">
    <source>
        <dbReference type="Google" id="ProtNLM"/>
    </source>
</evidence>
<organism evidence="3 4">
    <name type="scientific">Candidatus Nephthysia bennettiae</name>
    <dbReference type="NCBI Taxonomy" id="3127016"/>
    <lineage>
        <taxon>Bacteria</taxon>
        <taxon>Bacillati</taxon>
        <taxon>Candidatus Dormiibacterota</taxon>
        <taxon>Candidatus Dormibacteria</taxon>
        <taxon>Candidatus Dormibacterales</taxon>
        <taxon>Candidatus Dormibacteraceae</taxon>
        <taxon>Candidatus Nephthysia</taxon>
    </lineage>
</organism>
<evidence type="ECO:0000313" key="3">
    <source>
        <dbReference type="EMBL" id="MBJ7601242.1"/>
    </source>
</evidence>
<dbReference type="Proteomes" id="UP000612893">
    <property type="component" value="Unassembled WGS sequence"/>
</dbReference>
<feature type="chain" id="PRO_5044893345" description="DUF4124 domain-containing protein" evidence="2">
    <location>
        <begin position="40"/>
        <end position="167"/>
    </location>
</feature>
<keyword evidence="4" id="KW-1185">Reference proteome</keyword>
<evidence type="ECO:0000313" key="4">
    <source>
        <dbReference type="Proteomes" id="UP000612893"/>
    </source>
</evidence>
<reference evidence="3" key="1">
    <citation type="submission" date="2020-10" db="EMBL/GenBank/DDBJ databases">
        <title>Ca. Dormibacterota MAGs.</title>
        <authorList>
            <person name="Montgomery K."/>
        </authorList>
    </citation>
    <scope>NUCLEOTIDE SEQUENCE [LARGE SCALE GENOMIC DNA]</scope>
    <source>
        <strain evidence="3">SC8812_S17_10</strain>
    </source>
</reference>
<dbReference type="EMBL" id="JAEKNR010000239">
    <property type="protein sequence ID" value="MBJ7601242.1"/>
    <property type="molecule type" value="Genomic_DNA"/>
</dbReference>
<keyword evidence="2" id="KW-0732">Signal</keyword>
<accession>A0A934K6B7</accession>
<evidence type="ECO:0000256" key="1">
    <source>
        <dbReference type="SAM" id="MobiDB-lite"/>
    </source>
</evidence>
<gene>
    <name evidence="3" type="ORF">JF922_24615</name>
</gene>
<sequence>MKRSPAAKSGARGRVRLLMAGVASATLVLTAAPAALAFAATGSPNPTSWRWDEVTGRLTACTSRGGLGSLVNCRPAEAVDLPAFSPEEHRKGRRVIVYVPVPTDVVQPTPGTSNPRSATRTGRVVSSPSPRAARAVRPARPVQVVSPTPSPSSSPSPRSDDEGGGHD</sequence>
<feature type="compositionally biased region" description="Basic and acidic residues" evidence="1">
    <location>
        <begin position="158"/>
        <end position="167"/>
    </location>
</feature>
<feature type="region of interest" description="Disordered" evidence="1">
    <location>
        <begin position="104"/>
        <end position="167"/>
    </location>
</feature>
<comment type="caution">
    <text evidence="3">The sequence shown here is derived from an EMBL/GenBank/DDBJ whole genome shotgun (WGS) entry which is preliminary data.</text>
</comment>
<proteinExistence type="predicted"/>
<protein>
    <recommendedName>
        <fullName evidence="5">DUF4124 domain-containing protein</fullName>
    </recommendedName>
</protein>
<dbReference type="RefSeq" id="WP_338205405.1">
    <property type="nucleotide sequence ID" value="NZ_JAEKNR010000239.1"/>
</dbReference>
<feature type="compositionally biased region" description="Low complexity" evidence="1">
    <location>
        <begin position="123"/>
        <end position="147"/>
    </location>
</feature>
<dbReference type="AlphaFoldDB" id="A0A934K6B7"/>
<evidence type="ECO:0000256" key="2">
    <source>
        <dbReference type="SAM" id="SignalP"/>
    </source>
</evidence>
<name>A0A934K6B7_9BACT</name>